<organism evidence="2">
    <name type="scientific">Arundo donax</name>
    <name type="common">Giant reed</name>
    <name type="synonym">Donax arundinaceus</name>
    <dbReference type="NCBI Taxonomy" id="35708"/>
    <lineage>
        <taxon>Eukaryota</taxon>
        <taxon>Viridiplantae</taxon>
        <taxon>Streptophyta</taxon>
        <taxon>Embryophyta</taxon>
        <taxon>Tracheophyta</taxon>
        <taxon>Spermatophyta</taxon>
        <taxon>Magnoliopsida</taxon>
        <taxon>Liliopsida</taxon>
        <taxon>Poales</taxon>
        <taxon>Poaceae</taxon>
        <taxon>PACMAD clade</taxon>
        <taxon>Arundinoideae</taxon>
        <taxon>Arundineae</taxon>
        <taxon>Arundo</taxon>
    </lineage>
</organism>
<sequence length="127" mass="12977">MARAPMASLWRVGGISPPSHSNSVAGGPLSWHLGSSAGKDDDELGGAALGRAGSWTSSTCSTSIRVGDGEAGQHRDDKEASGGTLLASNGGPLCIFFVSRKGFPHIGHINICLEILFPHAVVCPGVK</sequence>
<feature type="compositionally biased region" description="Basic and acidic residues" evidence="1">
    <location>
        <begin position="67"/>
        <end position="80"/>
    </location>
</feature>
<dbReference type="AlphaFoldDB" id="A0A0A8YZL4"/>
<feature type="region of interest" description="Disordered" evidence="1">
    <location>
        <begin position="65"/>
        <end position="89"/>
    </location>
</feature>
<proteinExistence type="predicted"/>
<evidence type="ECO:0000313" key="2">
    <source>
        <dbReference type="EMBL" id="JAD29935.1"/>
    </source>
</evidence>
<accession>A0A0A8YZL4</accession>
<reference evidence="2" key="2">
    <citation type="journal article" date="2015" name="Data Brief">
        <title>Shoot transcriptome of the giant reed, Arundo donax.</title>
        <authorList>
            <person name="Barrero R.A."/>
            <person name="Guerrero F.D."/>
            <person name="Moolhuijzen P."/>
            <person name="Goolsby J.A."/>
            <person name="Tidwell J."/>
            <person name="Bellgard S.E."/>
            <person name="Bellgard M.I."/>
        </authorList>
    </citation>
    <scope>NUCLEOTIDE SEQUENCE</scope>
    <source>
        <tissue evidence="2">Shoot tissue taken approximately 20 cm above the soil surface</tissue>
    </source>
</reference>
<dbReference type="EMBL" id="GBRH01267960">
    <property type="protein sequence ID" value="JAD29935.1"/>
    <property type="molecule type" value="Transcribed_RNA"/>
</dbReference>
<name>A0A0A8YZL4_ARUDO</name>
<reference evidence="2" key="1">
    <citation type="submission" date="2014-09" db="EMBL/GenBank/DDBJ databases">
        <authorList>
            <person name="Magalhaes I.L.F."/>
            <person name="Oliveira U."/>
            <person name="Santos F.R."/>
            <person name="Vidigal T.H.D.A."/>
            <person name="Brescovit A.D."/>
            <person name="Santos A.J."/>
        </authorList>
    </citation>
    <scope>NUCLEOTIDE SEQUENCE</scope>
    <source>
        <tissue evidence="2">Shoot tissue taken approximately 20 cm above the soil surface</tissue>
    </source>
</reference>
<feature type="region of interest" description="Disordered" evidence="1">
    <location>
        <begin position="17"/>
        <end position="37"/>
    </location>
</feature>
<protein>
    <submittedName>
        <fullName evidence="2">Uncharacterized protein</fullName>
    </submittedName>
</protein>
<evidence type="ECO:0000256" key="1">
    <source>
        <dbReference type="SAM" id="MobiDB-lite"/>
    </source>
</evidence>